<evidence type="ECO:0000313" key="3">
    <source>
        <dbReference type="Proteomes" id="UP001296104"/>
    </source>
</evidence>
<protein>
    <submittedName>
        <fullName evidence="2">Uncharacterized protein</fullName>
    </submittedName>
</protein>
<evidence type="ECO:0000313" key="2">
    <source>
        <dbReference type="EMBL" id="CAK4031283.1"/>
    </source>
</evidence>
<evidence type="ECO:0000256" key="1">
    <source>
        <dbReference type="SAM" id="MobiDB-lite"/>
    </source>
</evidence>
<feature type="compositionally biased region" description="Polar residues" evidence="1">
    <location>
        <begin position="245"/>
        <end position="255"/>
    </location>
</feature>
<feature type="region of interest" description="Disordered" evidence="1">
    <location>
        <begin position="1"/>
        <end position="27"/>
    </location>
</feature>
<feature type="compositionally biased region" description="Basic and acidic residues" evidence="1">
    <location>
        <begin position="315"/>
        <end position="325"/>
    </location>
</feature>
<gene>
    <name evidence="2" type="ORF">LECACI_7A006441</name>
</gene>
<dbReference type="Proteomes" id="UP001296104">
    <property type="component" value="Unassembled WGS sequence"/>
</dbReference>
<name>A0AAI9ECJ0_9PEZI</name>
<comment type="caution">
    <text evidence="2">The sequence shown here is derived from an EMBL/GenBank/DDBJ whole genome shotgun (WGS) entry which is preliminary data.</text>
</comment>
<feature type="compositionally biased region" description="Polar residues" evidence="1">
    <location>
        <begin position="1"/>
        <end position="10"/>
    </location>
</feature>
<feature type="region of interest" description="Disordered" evidence="1">
    <location>
        <begin position="296"/>
        <end position="339"/>
    </location>
</feature>
<feature type="region of interest" description="Disordered" evidence="1">
    <location>
        <begin position="79"/>
        <end position="166"/>
    </location>
</feature>
<feature type="compositionally biased region" description="Low complexity" evidence="1">
    <location>
        <begin position="296"/>
        <end position="308"/>
    </location>
</feature>
<feature type="compositionally biased region" description="Low complexity" evidence="1">
    <location>
        <begin position="89"/>
        <end position="114"/>
    </location>
</feature>
<keyword evidence="3" id="KW-1185">Reference proteome</keyword>
<dbReference type="AlphaFoldDB" id="A0AAI9ECJ0"/>
<reference evidence="2" key="1">
    <citation type="submission" date="2023-11" db="EMBL/GenBank/DDBJ databases">
        <authorList>
            <person name="Alioto T."/>
            <person name="Alioto T."/>
            <person name="Gomez Garrido J."/>
        </authorList>
    </citation>
    <scope>NUCLEOTIDE SEQUENCE</scope>
</reference>
<proteinExistence type="predicted"/>
<organism evidence="2 3">
    <name type="scientific">Lecanosticta acicola</name>
    <dbReference type="NCBI Taxonomy" id="111012"/>
    <lineage>
        <taxon>Eukaryota</taxon>
        <taxon>Fungi</taxon>
        <taxon>Dikarya</taxon>
        <taxon>Ascomycota</taxon>
        <taxon>Pezizomycotina</taxon>
        <taxon>Dothideomycetes</taxon>
        <taxon>Dothideomycetidae</taxon>
        <taxon>Mycosphaerellales</taxon>
        <taxon>Mycosphaerellaceae</taxon>
        <taxon>Lecanosticta</taxon>
    </lineage>
</organism>
<accession>A0AAI9ECJ0</accession>
<dbReference type="EMBL" id="CAVMBE010000046">
    <property type="protein sequence ID" value="CAK4031283.1"/>
    <property type="molecule type" value="Genomic_DNA"/>
</dbReference>
<sequence>MSDHVSTGRISKSPPLPRARTPVERHKNANCRWTNDERKWVIGQRMPDRCMPYRAIGKRLGRSAQACRLVMHHWRTGKTEGWDDEDTQSTPASTPSLGAASSASSSSSAAGPATQSKPYPPLVPLKAASTWTAPGWRPAEDAQPAQSFGGMEMAPQPAPVQSPSTSSAHVGVHYYHQPAHVFVGPHVPHVSPTPGVFYTHGQPFVYNVTPATQQYYPPPAGHAYQAPPSQMSPLTSTQVQSAYGMNAAGPSSTYGQGPVAHRTRSATSSPVVAPVAQGEVNAAYTSPATTFHGDATTAASTSSAAAATMNGDVGPSERPEAETNHAAKRRRQDLHDMWK</sequence>
<feature type="region of interest" description="Disordered" evidence="1">
    <location>
        <begin position="245"/>
        <end position="271"/>
    </location>
</feature>